<dbReference type="AlphaFoldDB" id="Q5H6E9"/>
<evidence type="ECO:0000256" key="2">
    <source>
        <dbReference type="SAM" id="MobiDB-lite"/>
    </source>
</evidence>
<accession>Q5H6E9</accession>
<dbReference type="Proteomes" id="UP000006735">
    <property type="component" value="Chromosome"/>
</dbReference>
<reference evidence="4 5" key="1">
    <citation type="journal article" date="2005" name="Nucleic Acids Res.">
        <title>The genome sequence of Xanthomonas oryzae pathovar oryzae KACC10331, the bacterial blight pathogen of rice.</title>
        <authorList>
            <person name="Lee B.M."/>
            <person name="Park Y.J."/>
            <person name="Park D.S."/>
            <person name="Kang H.W."/>
            <person name="Kim J.G."/>
            <person name="Song E.S."/>
            <person name="Park I.C."/>
            <person name="Yoon U.H."/>
            <person name="Hahn J.H."/>
            <person name="Koo B.S."/>
            <person name="Lee G.B."/>
            <person name="Kim H."/>
            <person name="Park H.S."/>
            <person name="Yoon K.O."/>
            <person name="Kim J.H."/>
            <person name="Jung C.H."/>
            <person name="Koh N.H."/>
            <person name="Seo J.S."/>
            <person name="Go S.J."/>
        </authorList>
    </citation>
    <scope>NUCLEOTIDE SEQUENCE [LARGE SCALE GENOMIC DNA]</scope>
    <source>
        <strain evidence="5">KACC10331 / KXO85</strain>
    </source>
</reference>
<dbReference type="Pfam" id="PF13505">
    <property type="entry name" value="OMP_b-brl"/>
    <property type="match status" value="1"/>
</dbReference>
<dbReference type="EMBL" id="AE013598">
    <property type="protein sequence ID" value="AAW73471.1"/>
    <property type="molecule type" value="Genomic_DNA"/>
</dbReference>
<keyword evidence="5" id="KW-1185">Reference proteome</keyword>
<dbReference type="KEGG" id="xoo:XOO0217"/>
<feature type="region of interest" description="Disordered" evidence="2">
    <location>
        <begin position="49"/>
        <end position="125"/>
    </location>
</feature>
<name>Q5H6E9_XANOR</name>
<dbReference type="InterPro" id="IPR011250">
    <property type="entry name" value="OMP/PagP_B-barrel"/>
</dbReference>
<feature type="compositionally biased region" description="Low complexity" evidence="2">
    <location>
        <begin position="50"/>
        <end position="83"/>
    </location>
</feature>
<evidence type="ECO:0000259" key="3">
    <source>
        <dbReference type="Pfam" id="PF13505"/>
    </source>
</evidence>
<organism evidence="4 5">
    <name type="scientific">Xanthomonas oryzae pv. oryzae (strain KACC10331 / KXO85)</name>
    <dbReference type="NCBI Taxonomy" id="291331"/>
    <lineage>
        <taxon>Bacteria</taxon>
        <taxon>Pseudomonadati</taxon>
        <taxon>Pseudomonadota</taxon>
        <taxon>Gammaproteobacteria</taxon>
        <taxon>Lysobacterales</taxon>
        <taxon>Lysobacteraceae</taxon>
        <taxon>Xanthomonas</taxon>
    </lineage>
</organism>
<dbReference type="SUPFAM" id="SSF56925">
    <property type="entry name" value="OMPA-like"/>
    <property type="match status" value="1"/>
</dbReference>
<evidence type="ECO:0000313" key="5">
    <source>
        <dbReference type="Proteomes" id="UP000006735"/>
    </source>
</evidence>
<protein>
    <recommendedName>
        <fullName evidence="3">Outer membrane protein beta-barrel domain-containing protein</fullName>
    </recommendedName>
</protein>
<evidence type="ECO:0000256" key="1">
    <source>
        <dbReference type="ARBA" id="ARBA00022729"/>
    </source>
</evidence>
<dbReference type="STRING" id="291331.XOO0217"/>
<sequence>MRKDAGTMEYDSLGDVMKRTATLLLACTAFGVMAQASAQSLSRGWDSYRQQQKQQVGTQGATASAAQSSRPAQAGTGGAPAAVGGSGSGQPGEPSGFRTVTEQTSAAATPAAPAYVPPPPREEEQRLKSGLFLGVQSGNAKVFENGKQDMHGFSVGYRWRAGPVTLIGIEAATGKVDGSKDEDGFVVVPNADFGSIGGTARFNFGDAPVFALVRLGYWGGTAKGEDYNERVYGAYVGAGLGVDIGKHVSLSALYTNYVYADDYYDNYEDLTINRAEVLSFGAEIRF</sequence>
<feature type="domain" description="Outer membrane protein beta-barrel" evidence="3">
    <location>
        <begin position="108"/>
        <end position="267"/>
    </location>
</feature>
<gene>
    <name evidence="4" type="ordered locus">XOO0217</name>
</gene>
<dbReference type="InterPro" id="IPR027385">
    <property type="entry name" value="Beta-barrel_OMP"/>
</dbReference>
<dbReference type="HOGENOM" id="CLU_090003_0_0_6"/>
<evidence type="ECO:0000313" key="4">
    <source>
        <dbReference type="EMBL" id="AAW73471.1"/>
    </source>
</evidence>
<proteinExistence type="predicted"/>
<keyword evidence="1" id="KW-0732">Signal</keyword>